<dbReference type="InterPro" id="IPR023319">
    <property type="entry name" value="Tex-like_HTH_dom_sf"/>
</dbReference>
<organism evidence="3">
    <name type="scientific">Caenorhabditis brenneri</name>
    <name type="common">Nematode worm</name>
    <dbReference type="NCBI Taxonomy" id="135651"/>
    <lineage>
        <taxon>Eukaryota</taxon>
        <taxon>Metazoa</taxon>
        <taxon>Ecdysozoa</taxon>
        <taxon>Nematoda</taxon>
        <taxon>Chromadorea</taxon>
        <taxon>Rhabditida</taxon>
        <taxon>Rhabditina</taxon>
        <taxon>Rhabditomorpha</taxon>
        <taxon>Rhabditoidea</taxon>
        <taxon>Rhabditidae</taxon>
        <taxon>Peloderinae</taxon>
        <taxon>Caenorhabditis</taxon>
    </lineage>
</organism>
<dbReference type="Gene3D" id="1.10.150.310">
    <property type="entry name" value="Tex RuvX-like domain-like"/>
    <property type="match status" value="1"/>
</dbReference>
<dbReference type="eggNOG" id="KOG1857">
    <property type="taxonomic scope" value="Eukaryota"/>
</dbReference>
<dbReference type="Gene3D" id="1.10.3500.10">
    <property type="entry name" value="Tex N-terminal region-like"/>
    <property type="match status" value="1"/>
</dbReference>
<dbReference type="Gene3D" id="3.30.420.140">
    <property type="entry name" value="YqgF/RNase H-like domain"/>
    <property type="match status" value="1"/>
</dbReference>
<proteinExistence type="predicted"/>
<evidence type="ECO:0000313" key="2">
    <source>
        <dbReference type="EMBL" id="EGT59692.1"/>
    </source>
</evidence>
<feature type="domain" description="S1 motif" evidence="1">
    <location>
        <begin position="678"/>
        <end position="763"/>
    </location>
</feature>
<dbReference type="HOGENOM" id="CLU_009833_0_2_1"/>
<evidence type="ECO:0000259" key="1">
    <source>
        <dbReference type="PROSITE" id="PS50126"/>
    </source>
</evidence>
<dbReference type="SMART" id="SM00316">
    <property type="entry name" value="S1"/>
    <property type="match status" value="1"/>
</dbReference>
<dbReference type="InterPro" id="IPR012337">
    <property type="entry name" value="RNaseH-like_sf"/>
</dbReference>
<dbReference type="OrthoDB" id="995477at2759"/>
<reference evidence="3" key="1">
    <citation type="submission" date="2011-07" db="EMBL/GenBank/DDBJ databases">
        <authorList>
            <consortium name="Caenorhabditis brenneri Sequencing and Analysis Consortium"/>
            <person name="Wilson R.K."/>
        </authorList>
    </citation>
    <scope>NUCLEOTIDE SEQUENCE [LARGE SCALE GENOMIC DNA]</scope>
    <source>
        <strain evidence="3">PB2801</strain>
    </source>
</reference>
<gene>
    <name evidence="2" type="ORF">CAEBREN_16448</name>
</gene>
<dbReference type="SUPFAM" id="SSF158832">
    <property type="entry name" value="Tex N-terminal region-like"/>
    <property type="match status" value="1"/>
</dbReference>
<keyword evidence="3" id="KW-1185">Reference proteome</keyword>
<dbReference type="OMA" id="XAKLTSD"/>
<dbReference type="GO" id="GO:0003729">
    <property type="term" value="F:mRNA binding"/>
    <property type="evidence" value="ECO:0007669"/>
    <property type="project" value="TreeGrafter"/>
</dbReference>
<dbReference type="Gene3D" id="1.10.10.650">
    <property type="entry name" value="RuvA domain 2-like"/>
    <property type="match status" value="1"/>
</dbReference>
<dbReference type="InterPro" id="IPR041692">
    <property type="entry name" value="HHH_9"/>
</dbReference>
<dbReference type="EMBL" id="GL379877">
    <property type="protein sequence ID" value="EGT59692.1"/>
    <property type="molecule type" value="Genomic_DNA"/>
</dbReference>
<dbReference type="InterPro" id="IPR003029">
    <property type="entry name" value="S1_domain"/>
</dbReference>
<evidence type="ECO:0000313" key="3">
    <source>
        <dbReference type="Proteomes" id="UP000008068"/>
    </source>
</evidence>
<accession>G0NFW2</accession>
<dbReference type="SUPFAM" id="SSF47781">
    <property type="entry name" value="RuvA domain 2-like"/>
    <property type="match status" value="2"/>
</dbReference>
<dbReference type="GO" id="GO:0003735">
    <property type="term" value="F:structural constituent of ribosome"/>
    <property type="evidence" value="ECO:0007669"/>
    <property type="project" value="TreeGrafter"/>
</dbReference>
<dbReference type="InterPro" id="IPR018974">
    <property type="entry name" value="Tex-like_N"/>
</dbReference>
<dbReference type="InterPro" id="IPR032639">
    <property type="entry name" value="Tex_YqgF"/>
</dbReference>
<dbReference type="Pfam" id="PF09371">
    <property type="entry name" value="Tex_N"/>
    <property type="match status" value="1"/>
</dbReference>
<name>G0NFW2_CAEBE</name>
<dbReference type="SUPFAM" id="SSF53098">
    <property type="entry name" value="Ribonuclease H-like"/>
    <property type="match status" value="1"/>
</dbReference>
<dbReference type="SMART" id="SM00732">
    <property type="entry name" value="YqgFc"/>
    <property type="match status" value="1"/>
</dbReference>
<sequence length="769" mass="88696">MWRQLAAQFYALDKPWVLVNTIEYFILKEVEELTIYQVKELIKLLKKGCEASYIARYRDDIHGGLSPQRIRKIIEIYFEVLELNRRVESALRNVIPKVVGVGEKQEVRERLKYCQSVDEVSEIAREYGEGDGKSKAQIAREHGLEAPCRDVLNGKFVDMREFTAHEQHFIHLAADIISKDENVKQAAINLCQLKTKCEILITTHLTEIAKQKLEQKRNGTLDRDEWMKGLSAFSDLVHFKRSAYFIRDYMVSTLNRGEELYIIVWQAEIDSKEAKKFHPFAGREVHPKLKIPFRNWFDYSVKNHFIPTLQLGVKKFLLRRAECRAIELFGQNVERLFCQEGIHDKYVIALDPGWFIKAAFLDPEGNVVSKHVFHFSEESTFNHRAADKLKQWSQYTRDMGKCLVFAIGNGSNTRNTQVAVSKLIQSEQFPEEVEVAFCVVPEHGASKYSITDAAAEEFGKNFDPKMRSAVSIGRRLIDPMSEYVKIDPENLGKGQYQHSNDTKLLHEKRVAVVRDRCSLNGTDVNTASKVLLSNISGLNEELAAAIVDYREKHGRFISRNELKRVPKINEHVFQQCAGFLRVTRPDVSLLKKVPKSMEWNPLDETIVHPEDYALATQLLKDACLTVEDTKTLETILLDPGWYSDKELRIFELLLSKPNLRPPPEMMTEVRNMNDLEVDEIFMGTVTNKTDFALFVDIGVEKDGFVHLSHYLSKVEYENPELTPQEFLQMIEELEIPSVGDQIEVVVERIDNKYDDDSIRIYLKPNQKSN</sequence>
<dbReference type="PANTHER" id="PTHR10724">
    <property type="entry name" value="30S RIBOSOMAL PROTEIN S1"/>
    <property type="match status" value="1"/>
</dbReference>
<dbReference type="PANTHER" id="PTHR10724:SF10">
    <property type="entry name" value="S1 RNA-BINDING DOMAIN-CONTAINING PROTEIN 1"/>
    <property type="match status" value="1"/>
</dbReference>
<dbReference type="AlphaFoldDB" id="G0NFW2"/>
<dbReference type="GO" id="GO:0006139">
    <property type="term" value="P:nucleobase-containing compound metabolic process"/>
    <property type="evidence" value="ECO:0007669"/>
    <property type="project" value="InterPro"/>
</dbReference>
<dbReference type="InterPro" id="IPR010994">
    <property type="entry name" value="RuvA_2-like"/>
</dbReference>
<dbReference type="InterPro" id="IPR006641">
    <property type="entry name" value="YqgF/RNaseH-like_dom"/>
</dbReference>
<dbReference type="InterPro" id="IPR023323">
    <property type="entry name" value="Tex-like_dom_sf"/>
</dbReference>
<dbReference type="Pfam" id="PF00575">
    <property type="entry name" value="S1"/>
    <property type="match status" value="1"/>
</dbReference>
<dbReference type="InterPro" id="IPR037027">
    <property type="entry name" value="YqgF/RNaseH-like_dom_sf"/>
</dbReference>
<dbReference type="InParanoid" id="G0NFW2"/>
<dbReference type="PROSITE" id="PS50126">
    <property type="entry name" value="S1"/>
    <property type="match status" value="1"/>
</dbReference>
<dbReference type="Pfam" id="PF12836">
    <property type="entry name" value="HHH_3"/>
    <property type="match status" value="1"/>
</dbReference>
<dbReference type="SUPFAM" id="SSF50249">
    <property type="entry name" value="Nucleic acid-binding proteins"/>
    <property type="match status" value="1"/>
</dbReference>
<dbReference type="Pfam" id="PF17674">
    <property type="entry name" value="HHH_9"/>
    <property type="match status" value="1"/>
</dbReference>
<dbReference type="GO" id="GO:0006412">
    <property type="term" value="P:translation"/>
    <property type="evidence" value="ECO:0007669"/>
    <property type="project" value="TreeGrafter"/>
</dbReference>
<dbReference type="Pfam" id="PF16921">
    <property type="entry name" value="Tex_YqgF"/>
    <property type="match status" value="1"/>
</dbReference>
<dbReference type="Proteomes" id="UP000008068">
    <property type="component" value="Unassembled WGS sequence"/>
</dbReference>
<dbReference type="STRING" id="135651.G0NFW2"/>
<dbReference type="InterPro" id="IPR050437">
    <property type="entry name" value="Ribos_protein_bS1-like"/>
</dbReference>
<dbReference type="Gene3D" id="2.40.50.140">
    <property type="entry name" value="Nucleic acid-binding proteins"/>
    <property type="match status" value="1"/>
</dbReference>
<protein>
    <recommendedName>
        <fullName evidence="1">S1 motif domain-containing protein</fullName>
    </recommendedName>
</protein>
<dbReference type="InterPro" id="IPR012340">
    <property type="entry name" value="NA-bd_OB-fold"/>
</dbReference>